<dbReference type="Proteomes" id="UP000783287">
    <property type="component" value="Unassembled WGS sequence"/>
</dbReference>
<feature type="domain" description="RNA 2-O ribose methyltransferase substrate binding" evidence="3">
    <location>
        <begin position="2"/>
        <end position="78"/>
    </location>
</feature>
<dbReference type="InterPro" id="IPR029064">
    <property type="entry name" value="Ribosomal_eL30-like_sf"/>
</dbReference>
<dbReference type="GO" id="GO:0006396">
    <property type="term" value="P:RNA processing"/>
    <property type="evidence" value="ECO:0007669"/>
    <property type="project" value="InterPro"/>
</dbReference>
<dbReference type="AlphaFoldDB" id="A0A955RJ79"/>
<dbReference type="GO" id="GO:0032259">
    <property type="term" value="P:methylation"/>
    <property type="evidence" value="ECO:0007669"/>
    <property type="project" value="UniProtKB-KW"/>
</dbReference>
<dbReference type="Pfam" id="PF08032">
    <property type="entry name" value="SpoU_sub_bind"/>
    <property type="match status" value="1"/>
</dbReference>
<dbReference type="SUPFAM" id="SSF75217">
    <property type="entry name" value="alpha/beta knot"/>
    <property type="match status" value="1"/>
</dbReference>
<dbReference type="PANTHER" id="PTHR46429">
    <property type="entry name" value="23S RRNA (GUANOSINE-2'-O-)-METHYLTRANSFERASE RLMB"/>
    <property type="match status" value="1"/>
</dbReference>
<name>A0A955RJ79_9BACT</name>
<dbReference type="SMART" id="SM00967">
    <property type="entry name" value="SpoU_sub_bind"/>
    <property type="match status" value="1"/>
</dbReference>
<dbReference type="SUPFAM" id="SSF55315">
    <property type="entry name" value="L30e-like"/>
    <property type="match status" value="1"/>
</dbReference>
<reference evidence="4" key="1">
    <citation type="submission" date="2020-04" db="EMBL/GenBank/DDBJ databases">
        <authorList>
            <person name="Zhang T."/>
        </authorList>
    </citation>
    <scope>NUCLEOTIDE SEQUENCE</scope>
    <source>
        <strain evidence="4">HKST-UBA14</strain>
    </source>
</reference>
<dbReference type="InterPro" id="IPR029028">
    <property type="entry name" value="Alpha/beta_knot_MTases"/>
</dbReference>
<evidence type="ECO:0000313" key="5">
    <source>
        <dbReference type="Proteomes" id="UP000783287"/>
    </source>
</evidence>
<dbReference type="GO" id="GO:0005829">
    <property type="term" value="C:cytosol"/>
    <property type="evidence" value="ECO:0007669"/>
    <property type="project" value="TreeGrafter"/>
</dbReference>
<dbReference type="Gene3D" id="3.30.1330.30">
    <property type="match status" value="1"/>
</dbReference>
<gene>
    <name evidence="4" type="ORF">KC909_02230</name>
</gene>
<dbReference type="EMBL" id="JAGQLK010000033">
    <property type="protein sequence ID" value="MCA9383159.1"/>
    <property type="molecule type" value="Genomic_DNA"/>
</dbReference>
<evidence type="ECO:0000259" key="3">
    <source>
        <dbReference type="SMART" id="SM00967"/>
    </source>
</evidence>
<dbReference type="InterPro" id="IPR004441">
    <property type="entry name" value="rRNA_MeTrfase_TrmH"/>
</dbReference>
<organism evidence="4 5">
    <name type="scientific">Candidatus Dojkabacteria bacterium</name>
    <dbReference type="NCBI Taxonomy" id="2099670"/>
    <lineage>
        <taxon>Bacteria</taxon>
        <taxon>Candidatus Dojkabacteria</taxon>
    </lineage>
</organism>
<dbReference type="Pfam" id="PF00588">
    <property type="entry name" value="SpoU_methylase"/>
    <property type="match status" value="1"/>
</dbReference>
<dbReference type="InterPro" id="IPR001537">
    <property type="entry name" value="SpoU_MeTrfase"/>
</dbReference>
<dbReference type="GO" id="GO:0008173">
    <property type="term" value="F:RNA methyltransferase activity"/>
    <property type="evidence" value="ECO:0007669"/>
    <property type="project" value="InterPro"/>
</dbReference>
<dbReference type="Gene3D" id="3.40.1280.10">
    <property type="match status" value="1"/>
</dbReference>
<dbReference type="InterPro" id="IPR029026">
    <property type="entry name" value="tRNA_m1G_MTases_N"/>
</dbReference>
<proteinExistence type="predicted"/>
<dbReference type="InterPro" id="IPR013123">
    <property type="entry name" value="SpoU_subst-bd"/>
</dbReference>
<accession>A0A955RJ79</accession>
<reference evidence="4" key="2">
    <citation type="journal article" date="2021" name="Microbiome">
        <title>Successional dynamics and alternative stable states in a saline activated sludge microbial community over 9 years.</title>
        <authorList>
            <person name="Wang Y."/>
            <person name="Ye J."/>
            <person name="Ju F."/>
            <person name="Liu L."/>
            <person name="Boyd J.A."/>
            <person name="Deng Y."/>
            <person name="Parks D.H."/>
            <person name="Jiang X."/>
            <person name="Yin X."/>
            <person name="Woodcroft B.J."/>
            <person name="Tyson G.W."/>
            <person name="Hugenholtz P."/>
            <person name="Polz M.F."/>
            <person name="Zhang T."/>
        </authorList>
    </citation>
    <scope>NUCLEOTIDE SEQUENCE</scope>
    <source>
        <strain evidence="4">HKST-UBA14</strain>
    </source>
</reference>
<sequence length="236" mass="26041">MLIEGRNPILESLVAKKDISEILVKKGIVPDEKVERIIGMAKKRGIRVKYVDKKFLDRKSNTGIHQGMIAYRANESKANLKDLIANANHDLFIIYVREAQNEYNIGSIMRTAEAVGADAVILPPKIKLSTLMVRSAMGASEHINIINESLFNAIKLCSKNAVKTVGIEVTGDKYYFEADLTGSVMMIIGGEDRSLSDTITSKLDEVVKIPLKGKVNSLNMSIAASVVMYEKLKQSL</sequence>
<protein>
    <submittedName>
        <fullName evidence="4">RNA methyltransferase</fullName>
    </submittedName>
</protein>
<evidence type="ECO:0000256" key="2">
    <source>
        <dbReference type="ARBA" id="ARBA00022679"/>
    </source>
</evidence>
<keyword evidence="1 4" id="KW-0489">Methyltransferase</keyword>
<evidence type="ECO:0000256" key="1">
    <source>
        <dbReference type="ARBA" id="ARBA00022603"/>
    </source>
</evidence>
<dbReference type="PANTHER" id="PTHR46429:SF1">
    <property type="entry name" value="23S RRNA (GUANOSINE-2'-O-)-METHYLTRANSFERASE RLMB"/>
    <property type="match status" value="1"/>
</dbReference>
<dbReference type="GO" id="GO:0003723">
    <property type="term" value="F:RNA binding"/>
    <property type="evidence" value="ECO:0007669"/>
    <property type="project" value="InterPro"/>
</dbReference>
<keyword evidence="2" id="KW-0808">Transferase</keyword>
<evidence type="ECO:0000313" key="4">
    <source>
        <dbReference type="EMBL" id="MCA9383159.1"/>
    </source>
</evidence>
<comment type="caution">
    <text evidence="4">The sequence shown here is derived from an EMBL/GenBank/DDBJ whole genome shotgun (WGS) entry which is preliminary data.</text>
</comment>
<dbReference type="CDD" id="cd18103">
    <property type="entry name" value="SpoU-like_RlmB"/>
    <property type="match status" value="1"/>
</dbReference>